<accession>A0AA39NZD4</accession>
<feature type="signal peptide" evidence="1">
    <location>
        <begin position="1"/>
        <end position="23"/>
    </location>
</feature>
<feature type="chain" id="PRO_5041418997" evidence="1">
    <location>
        <begin position="24"/>
        <end position="212"/>
    </location>
</feature>
<protein>
    <submittedName>
        <fullName evidence="2">Uncharacterized protein</fullName>
    </submittedName>
</protein>
<dbReference type="EMBL" id="JAUEPU010000165">
    <property type="protein sequence ID" value="KAK0474682.1"/>
    <property type="molecule type" value="Genomic_DNA"/>
</dbReference>
<proteinExistence type="predicted"/>
<evidence type="ECO:0000313" key="2">
    <source>
        <dbReference type="EMBL" id="KAK0474682.1"/>
    </source>
</evidence>
<dbReference type="AlphaFoldDB" id="A0AA39NZD4"/>
<organism evidence="2 3">
    <name type="scientific">Armillaria luteobubalina</name>
    <dbReference type="NCBI Taxonomy" id="153913"/>
    <lineage>
        <taxon>Eukaryota</taxon>
        <taxon>Fungi</taxon>
        <taxon>Dikarya</taxon>
        <taxon>Basidiomycota</taxon>
        <taxon>Agaricomycotina</taxon>
        <taxon>Agaricomycetes</taxon>
        <taxon>Agaricomycetidae</taxon>
        <taxon>Agaricales</taxon>
        <taxon>Marasmiineae</taxon>
        <taxon>Physalacriaceae</taxon>
        <taxon>Armillaria</taxon>
    </lineage>
</organism>
<comment type="caution">
    <text evidence="2">The sequence shown here is derived from an EMBL/GenBank/DDBJ whole genome shotgun (WGS) entry which is preliminary data.</text>
</comment>
<evidence type="ECO:0000313" key="3">
    <source>
        <dbReference type="Proteomes" id="UP001175228"/>
    </source>
</evidence>
<keyword evidence="1" id="KW-0732">Signal</keyword>
<reference evidence="2" key="1">
    <citation type="submission" date="2023-06" db="EMBL/GenBank/DDBJ databases">
        <authorList>
            <consortium name="Lawrence Berkeley National Laboratory"/>
            <person name="Ahrendt S."/>
            <person name="Sahu N."/>
            <person name="Indic B."/>
            <person name="Wong-Bajracharya J."/>
            <person name="Merenyi Z."/>
            <person name="Ke H.-M."/>
            <person name="Monk M."/>
            <person name="Kocsube S."/>
            <person name="Drula E."/>
            <person name="Lipzen A."/>
            <person name="Balint B."/>
            <person name="Henrissat B."/>
            <person name="Andreopoulos B."/>
            <person name="Martin F.M."/>
            <person name="Harder C.B."/>
            <person name="Rigling D."/>
            <person name="Ford K.L."/>
            <person name="Foster G.D."/>
            <person name="Pangilinan J."/>
            <person name="Papanicolaou A."/>
            <person name="Barry K."/>
            <person name="LaButti K."/>
            <person name="Viragh M."/>
            <person name="Koriabine M."/>
            <person name="Yan M."/>
            <person name="Riley R."/>
            <person name="Champramary S."/>
            <person name="Plett K.L."/>
            <person name="Tsai I.J."/>
            <person name="Slot J."/>
            <person name="Sipos G."/>
            <person name="Plett J."/>
            <person name="Nagy L.G."/>
            <person name="Grigoriev I.V."/>
        </authorList>
    </citation>
    <scope>NUCLEOTIDE SEQUENCE</scope>
    <source>
        <strain evidence="2">HWK02</strain>
    </source>
</reference>
<keyword evidence="3" id="KW-1185">Reference proteome</keyword>
<evidence type="ECO:0000256" key="1">
    <source>
        <dbReference type="SAM" id="SignalP"/>
    </source>
</evidence>
<name>A0AA39NZD4_9AGAR</name>
<gene>
    <name evidence="2" type="ORF">EDD18DRAFT_1116420</name>
</gene>
<sequence length="212" mass="23897">MSKWDMLSLILDYLCMLLPLGKASTSTNGSISEMLLFCLQVWRELLAMPFKKEHTKTTKAHDTMLDMMGTVLQMSGPDVRNPTTHTDQPFDDNWGCYLVWELCELNFQLELLALDMHLTHSLVSDSADFQLKRQSAILNLFPGESLVPLPSHSVTSLVPLVFEAKGLLDPSGDETSLGVEKALVKHYVQTFFDSFERTDKSIGEVGNRKIDR</sequence>
<dbReference type="Proteomes" id="UP001175228">
    <property type="component" value="Unassembled WGS sequence"/>
</dbReference>